<reference evidence="3 4" key="1">
    <citation type="submission" date="2020-01" db="EMBL/GenBank/DDBJ databases">
        <title>Identification and distribution of gene clusters putatively required for synthesis of sphingolipid metabolism inhibitors in phylogenetically diverse species of the filamentous fungus Fusarium.</title>
        <authorList>
            <person name="Kim H.-S."/>
            <person name="Busman M."/>
            <person name="Brown D.W."/>
            <person name="Divon H."/>
            <person name="Uhlig S."/>
            <person name="Proctor R.H."/>
        </authorList>
    </citation>
    <scope>NUCLEOTIDE SEQUENCE [LARGE SCALE GENOMIC DNA]</scope>
    <source>
        <strain evidence="3 4">NRRL 20459</strain>
    </source>
</reference>
<feature type="region of interest" description="Disordered" evidence="2">
    <location>
        <begin position="245"/>
        <end position="265"/>
    </location>
</feature>
<feature type="repeat" description="WD" evidence="1">
    <location>
        <begin position="662"/>
        <end position="694"/>
    </location>
</feature>
<dbReference type="OrthoDB" id="20669at2759"/>
<feature type="region of interest" description="Disordered" evidence="2">
    <location>
        <begin position="168"/>
        <end position="204"/>
    </location>
</feature>
<dbReference type="Pfam" id="PF00400">
    <property type="entry name" value="WD40"/>
    <property type="match status" value="1"/>
</dbReference>
<evidence type="ECO:0000313" key="3">
    <source>
        <dbReference type="EMBL" id="KAF4468376.1"/>
    </source>
</evidence>
<sequence>MRRAAFTKSKNKNKDRQRDNAPAPTAAPLASAAVAASPITAVEALLRDESFQPHRHNLLNPAVPVPNQGPGPVSLSVSVTANHAAPDADIHSQSQLGHDRQLLHTATHSSHVVSTSVLDAPMTDAFPAEANAISATAAATAATNTTSSTIATATSPTTFTTSAVADHFHQSGDSDDQSTASIAPSTANTLTYNTEPIESDPDDDIDLDLDASVSPALLNDLSLLASHADLDHDYVPHYYDYDDEDYDLDMSDSEGGAPLDDEPNYVPQLQVDQHHSALPQEDDDTQTTPTGPVNYFLHSFVHAPSVGSAGLIMNTAPPTEPWAPVPPNASVPMPQTIPQPPLPPLDPLDGPAPVSNPNPTMLGSENLGLVDFLRHWAYQARTASPLSLSRTHAPCPEEIRRQAHHHVGEIRYDHLHGDDFDMQGIDWASMGTTRRFARQRRCATYKNYVNKEGSDRWSPHMVDVNIASPESFLRFRKYIVRQDVYLAHFQLRSILACPSRTQAYYPGMRGVNRINPVSGKTELALNNSDVTGLGALISTLDANHGVLLAGTFNGEYYLKNLDSEDKKLWTDGQITQSMGGITNHVQIHMARRSSGPVAAISSNDDGFRVMDLATEKFVMQTRYRFPLNCSRLSPDGRLRAMVGDDFKVLITDADTGQIQQELAGHRDYGFACDWSDDGYTVATGFQDKGVKIWDARRWCDSRGISTPLCTIRSEMAGVRNLRFSPVGSGERVLVAAEEADFVNIINAQTFSTKQTVDVFGEIGGVAFTNDGQDLNMLVSDHHRGGLLQLERCGVGPEPYFRNSWKRFTDLETDQWRYRVDERSHIGEAYCRRPISTDTIPIF</sequence>
<dbReference type="AlphaFoldDB" id="A0A8H4PG36"/>
<dbReference type="PROSITE" id="PS50082">
    <property type="entry name" value="WD_REPEATS_2"/>
    <property type="match status" value="1"/>
</dbReference>
<dbReference type="InterPro" id="IPR015943">
    <property type="entry name" value="WD40/YVTN_repeat-like_dom_sf"/>
</dbReference>
<dbReference type="PANTHER" id="PTHR43991:SF12">
    <property type="entry name" value="WD REPEAT PROTEIN (AFU_ORTHOLOGUE AFUA_8G05640)"/>
    <property type="match status" value="1"/>
</dbReference>
<keyword evidence="4" id="KW-1185">Reference proteome</keyword>
<feature type="compositionally biased region" description="Low complexity" evidence="2">
    <location>
        <begin position="21"/>
        <end position="30"/>
    </location>
</feature>
<comment type="caution">
    <text evidence="3">The sequence shown here is derived from an EMBL/GenBank/DDBJ whole genome shotgun (WGS) entry which is preliminary data.</text>
</comment>
<accession>A0A8H4PG36</accession>
<name>A0A8H4PG36_9HYPO</name>
<dbReference type="PROSITE" id="PS50294">
    <property type="entry name" value="WD_REPEATS_REGION"/>
    <property type="match status" value="1"/>
</dbReference>
<evidence type="ECO:0000256" key="2">
    <source>
        <dbReference type="SAM" id="MobiDB-lite"/>
    </source>
</evidence>
<evidence type="ECO:0000313" key="4">
    <source>
        <dbReference type="Proteomes" id="UP000554235"/>
    </source>
</evidence>
<proteinExistence type="predicted"/>
<protein>
    <submittedName>
        <fullName evidence="3">Vegetatible incompatibility het-e-1</fullName>
    </submittedName>
</protein>
<feature type="compositionally biased region" description="Basic residues" evidence="2">
    <location>
        <begin position="1"/>
        <end position="11"/>
    </location>
</feature>
<dbReference type="Proteomes" id="UP000554235">
    <property type="component" value="Unassembled WGS sequence"/>
</dbReference>
<dbReference type="PANTHER" id="PTHR43991">
    <property type="entry name" value="WD REPEAT PROTEIN (AFU_ORTHOLOGUE AFUA_8G05640)-RELATED"/>
    <property type="match status" value="1"/>
</dbReference>
<dbReference type="InterPro" id="IPR036322">
    <property type="entry name" value="WD40_repeat_dom_sf"/>
</dbReference>
<organism evidence="3 4">
    <name type="scientific">Fusarium albosuccineum</name>
    <dbReference type="NCBI Taxonomy" id="1237068"/>
    <lineage>
        <taxon>Eukaryota</taxon>
        <taxon>Fungi</taxon>
        <taxon>Dikarya</taxon>
        <taxon>Ascomycota</taxon>
        <taxon>Pezizomycotina</taxon>
        <taxon>Sordariomycetes</taxon>
        <taxon>Hypocreomycetidae</taxon>
        <taxon>Hypocreales</taxon>
        <taxon>Nectriaceae</taxon>
        <taxon>Fusarium</taxon>
        <taxon>Fusarium decemcellulare species complex</taxon>
    </lineage>
</organism>
<dbReference type="SUPFAM" id="SSF50978">
    <property type="entry name" value="WD40 repeat-like"/>
    <property type="match status" value="1"/>
</dbReference>
<dbReference type="SMART" id="SM00320">
    <property type="entry name" value="WD40"/>
    <property type="match status" value="2"/>
</dbReference>
<feature type="compositionally biased region" description="Polar residues" evidence="2">
    <location>
        <begin position="177"/>
        <end position="194"/>
    </location>
</feature>
<dbReference type="InterPro" id="IPR001680">
    <property type="entry name" value="WD40_rpt"/>
</dbReference>
<gene>
    <name evidence="3" type="ORF">FALBO_4739</name>
</gene>
<dbReference type="Gene3D" id="2.130.10.10">
    <property type="entry name" value="YVTN repeat-like/Quinoprotein amine dehydrogenase"/>
    <property type="match status" value="1"/>
</dbReference>
<evidence type="ECO:0000256" key="1">
    <source>
        <dbReference type="PROSITE-ProRule" id="PRU00221"/>
    </source>
</evidence>
<dbReference type="EMBL" id="JAADYS010000627">
    <property type="protein sequence ID" value="KAF4468376.1"/>
    <property type="molecule type" value="Genomic_DNA"/>
</dbReference>
<keyword evidence="1" id="KW-0853">WD repeat</keyword>
<feature type="region of interest" description="Disordered" evidence="2">
    <location>
        <begin position="1"/>
        <end position="30"/>
    </location>
</feature>